<evidence type="ECO:0000313" key="9">
    <source>
        <dbReference type="EMBL" id="PDO10046.1"/>
    </source>
</evidence>
<dbReference type="InterPro" id="IPR002792">
    <property type="entry name" value="TRAM_dom"/>
</dbReference>
<dbReference type="NCBIfam" id="TIGR00479">
    <property type="entry name" value="rumA"/>
    <property type="match status" value="1"/>
</dbReference>
<keyword evidence="5" id="KW-0411">Iron-sulfur</keyword>
<dbReference type="SUPFAM" id="SSF53335">
    <property type="entry name" value="S-adenosyl-L-methionine-dependent methyltransferases"/>
    <property type="match status" value="1"/>
</dbReference>
<dbReference type="FunFam" id="3.40.50.150:FF:000009">
    <property type="entry name" value="23S rRNA (Uracil(1939)-C(5))-methyltransferase RlmD"/>
    <property type="match status" value="1"/>
</dbReference>
<dbReference type="Gene3D" id="3.40.50.150">
    <property type="entry name" value="Vaccinia Virus protein VP39"/>
    <property type="match status" value="1"/>
</dbReference>
<dbReference type="InterPro" id="IPR012340">
    <property type="entry name" value="NA-bd_OB-fold"/>
</dbReference>
<evidence type="ECO:0000256" key="3">
    <source>
        <dbReference type="ARBA" id="ARBA00022679"/>
    </source>
</evidence>
<dbReference type="Gene3D" id="2.40.50.1070">
    <property type="match status" value="1"/>
</dbReference>
<keyword evidence="3 6" id="KW-0808">Transferase</keyword>
<dbReference type="Proteomes" id="UP000243688">
    <property type="component" value="Unassembled WGS sequence"/>
</dbReference>
<dbReference type="PROSITE" id="PS51687">
    <property type="entry name" value="SAM_MT_RNA_M5U"/>
    <property type="match status" value="1"/>
</dbReference>
<dbReference type="InterPro" id="IPR029063">
    <property type="entry name" value="SAM-dependent_MTases_sf"/>
</dbReference>
<dbReference type="FunFam" id="2.40.50.1070:FF:000003">
    <property type="entry name" value="23S rRNA (Uracil-5-)-methyltransferase RumA"/>
    <property type="match status" value="1"/>
</dbReference>
<evidence type="ECO:0000256" key="1">
    <source>
        <dbReference type="ARBA" id="ARBA00022485"/>
    </source>
</evidence>
<dbReference type="AlphaFoldDB" id="A0A2A6DZR0"/>
<dbReference type="Pfam" id="PF05958">
    <property type="entry name" value="tRNA_U5-meth_tr"/>
    <property type="match status" value="1"/>
</dbReference>
<comment type="similarity">
    <text evidence="6">Belongs to the class I-like SAM-binding methyltransferase superfamily. RNA M5U methyltransferase family.</text>
</comment>
<keyword evidence="1" id="KW-0479">Metal-binding</keyword>
<sequence>MDRTGTAASVSRAASAEQLRPGDVVVVTVKRIGINGEGIGYFRRKAVFVPGALPGEVVKARVTAVHPRHLEAEAFEYERRSPDRTEAPCPVYGPCGGCQLQHLRYDAQLRAKEELVRESFERYAGMASPPIRPILGADDPWGYRNKAQLRVGVGRDGPILGLYAPGSHRLIEMPACAVQHPVVNRAVEAVRGALREVRVPVWNEKTGEGALKSVVVRASRADGRVQVTFVTAGRELPGKNALIRELRRRLPELASVAQNINPDRTPLVFGDETLTLWGNDRLDETLGRLRLRLSPRAFFQLNPEQTVRLYDTVLEAAALTGRERVVDAFCGTGTIALWLAPHAAEVRGVESVAEAVADARENARTNGAANAFFFEGTAEHWLAVWEKKGFRPDVVVADPPRTGCGESLLRTVLDMRPPRFVYVSCNPATLAKDCRRLLDGGYRLEWLQPVDMFPQTAHVECCALLVAG</sequence>
<keyword evidence="1" id="KW-0408">Iron</keyword>
<evidence type="ECO:0000256" key="6">
    <source>
        <dbReference type="PROSITE-ProRule" id="PRU01024"/>
    </source>
</evidence>
<dbReference type="SUPFAM" id="SSF50249">
    <property type="entry name" value="Nucleic acid-binding proteins"/>
    <property type="match status" value="1"/>
</dbReference>
<feature type="binding site" evidence="6">
    <location>
        <position position="398"/>
    </location>
    <ligand>
        <name>S-adenosyl-L-methionine</name>
        <dbReference type="ChEBI" id="CHEBI:59789"/>
    </ligand>
</feature>
<dbReference type="PANTHER" id="PTHR11061">
    <property type="entry name" value="RNA M5U METHYLTRANSFERASE"/>
    <property type="match status" value="1"/>
</dbReference>
<dbReference type="PROSITE" id="PS01230">
    <property type="entry name" value="TRMA_1"/>
    <property type="match status" value="1"/>
</dbReference>
<dbReference type="CDD" id="cd02440">
    <property type="entry name" value="AdoMet_MTases"/>
    <property type="match status" value="1"/>
</dbReference>
<dbReference type="InterPro" id="IPR010280">
    <property type="entry name" value="U5_MeTrfase_fam"/>
</dbReference>
<protein>
    <submittedName>
        <fullName evidence="9">23S rRNA (Uracil-5-)-methyltransferase RumA</fullName>
    </submittedName>
</protein>
<feature type="active site" description="Nucleophile" evidence="6">
    <location>
        <position position="425"/>
    </location>
</feature>
<keyword evidence="2 6" id="KW-0489">Methyltransferase</keyword>
<feature type="binding site" evidence="6">
    <location>
        <position position="350"/>
    </location>
    <ligand>
        <name>S-adenosyl-L-methionine</name>
        <dbReference type="ChEBI" id="CHEBI:59789"/>
    </ligand>
</feature>
<evidence type="ECO:0000259" key="8">
    <source>
        <dbReference type="PROSITE" id="PS50926"/>
    </source>
</evidence>
<dbReference type="EMBL" id="MOXJ01000021">
    <property type="protein sequence ID" value="PDO10046.1"/>
    <property type="molecule type" value="Genomic_DNA"/>
</dbReference>
<dbReference type="PROSITE" id="PS01231">
    <property type="entry name" value="TRMA_2"/>
    <property type="match status" value="1"/>
</dbReference>
<feature type="binding site" evidence="6">
    <location>
        <position position="300"/>
    </location>
    <ligand>
        <name>S-adenosyl-L-methionine</name>
        <dbReference type="ChEBI" id="CHEBI:59789"/>
    </ligand>
</feature>
<keyword evidence="4 6" id="KW-0949">S-adenosyl-L-methionine</keyword>
<dbReference type="InterPro" id="IPR030390">
    <property type="entry name" value="MeTrfase_TrmA_AS"/>
</dbReference>
<dbReference type="PANTHER" id="PTHR11061:SF45">
    <property type="match status" value="1"/>
</dbReference>
<accession>A0A2A6DZR0</accession>
<evidence type="ECO:0000256" key="2">
    <source>
        <dbReference type="ARBA" id="ARBA00022603"/>
    </source>
</evidence>
<comment type="caution">
    <text evidence="9">The sequence shown here is derived from an EMBL/GenBank/DDBJ whole genome shotgun (WGS) entry which is preliminary data.</text>
</comment>
<dbReference type="InterPro" id="IPR030391">
    <property type="entry name" value="MeTrfase_TrmA_CS"/>
</dbReference>
<feature type="domain" description="TRAM" evidence="8">
    <location>
        <begin position="18"/>
        <end position="76"/>
    </location>
</feature>
<gene>
    <name evidence="9" type="ORF">BLM47_09400</name>
</gene>
<dbReference type="PROSITE" id="PS50926">
    <property type="entry name" value="TRAM"/>
    <property type="match status" value="1"/>
</dbReference>
<evidence type="ECO:0000313" key="10">
    <source>
        <dbReference type="Proteomes" id="UP000243688"/>
    </source>
</evidence>
<dbReference type="GO" id="GO:0051539">
    <property type="term" value="F:4 iron, 4 sulfur cluster binding"/>
    <property type="evidence" value="ECO:0007669"/>
    <property type="project" value="UniProtKB-KW"/>
</dbReference>
<proteinExistence type="inferred from homology"/>
<evidence type="ECO:0000256" key="5">
    <source>
        <dbReference type="ARBA" id="ARBA00023014"/>
    </source>
</evidence>
<feature type="binding site" evidence="6">
    <location>
        <position position="329"/>
    </location>
    <ligand>
        <name>S-adenosyl-L-methionine</name>
        <dbReference type="ChEBI" id="CHEBI:59789"/>
    </ligand>
</feature>
<organism evidence="9 10">
    <name type="scientific">Candidatus Reconcilbacillus cellulovorans</name>
    <dbReference type="NCBI Taxonomy" id="1906605"/>
    <lineage>
        <taxon>Bacteria</taxon>
        <taxon>Bacillati</taxon>
        <taxon>Bacillota</taxon>
        <taxon>Bacilli</taxon>
        <taxon>Bacillales</taxon>
        <taxon>Paenibacillaceae</taxon>
        <taxon>Candidatus Reconcilbacillus</taxon>
    </lineage>
</organism>
<name>A0A2A6DZR0_9BACL</name>
<feature type="active site" evidence="7">
    <location>
        <position position="425"/>
    </location>
</feature>
<dbReference type="Gene3D" id="2.40.50.140">
    <property type="entry name" value="Nucleic acid-binding proteins"/>
    <property type="match status" value="1"/>
</dbReference>
<dbReference type="Pfam" id="PF01938">
    <property type="entry name" value="TRAM"/>
    <property type="match status" value="1"/>
</dbReference>
<reference evidence="9 10" key="1">
    <citation type="submission" date="2016-12" db="EMBL/GenBank/DDBJ databases">
        <title>Candidatus Reconcilibacillus cellulovorans genome.</title>
        <authorList>
            <person name="Kolinko S."/>
            <person name="Wu Y.-W."/>
            <person name="Tachea F."/>
            <person name="Denzel E."/>
            <person name="Hiras J."/>
            <person name="Baecker N."/>
            <person name="Chan L.J."/>
            <person name="Eichorst S.A."/>
            <person name="Frey D."/>
            <person name="Adams P.D."/>
            <person name="Pray T."/>
            <person name="Tanjore D."/>
            <person name="Petzold C.J."/>
            <person name="Gladden J.M."/>
            <person name="Simmons B.A."/>
            <person name="Singer S.W."/>
        </authorList>
    </citation>
    <scope>NUCLEOTIDE SEQUENCE [LARGE SCALE GENOMIC DNA]</scope>
    <source>
        <strain evidence="9">JTherm</strain>
    </source>
</reference>
<dbReference type="GO" id="GO:0070475">
    <property type="term" value="P:rRNA base methylation"/>
    <property type="evidence" value="ECO:0007669"/>
    <property type="project" value="TreeGrafter"/>
</dbReference>
<evidence type="ECO:0000256" key="7">
    <source>
        <dbReference type="PROSITE-ProRule" id="PRU10015"/>
    </source>
</evidence>
<dbReference type="GO" id="GO:0070041">
    <property type="term" value="F:rRNA (uridine-C5-)-methyltransferase activity"/>
    <property type="evidence" value="ECO:0007669"/>
    <property type="project" value="TreeGrafter"/>
</dbReference>
<evidence type="ECO:0000256" key="4">
    <source>
        <dbReference type="ARBA" id="ARBA00022691"/>
    </source>
</evidence>
<keyword evidence="1" id="KW-0004">4Fe-4S</keyword>